<name>A0A1M6YWV3_9FLAO</name>
<organism evidence="2 3">
    <name type="scientific">Flavobacterium saccharophilum</name>
    <dbReference type="NCBI Taxonomy" id="29534"/>
    <lineage>
        <taxon>Bacteria</taxon>
        <taxon>Pseudomonadati</taxon>
        <taxon>Bacteroidota</taxon>
        <taxon>Flavobacteriia</taxon>
        <taxon>Flavobacteriales</taxon>
        <taxon>Flavobacteriaceae</taxon>
        <taxon>Flavobacterium</taxon>
    </lineage>
</organism>
<dbReference type="Gene3D" id="3.10.450.50">
    <property type="match status" value="1"/>
</dbReference>
<gene>
    <name evidence="2" type="ORF">SAMN05444366_0020</name>
</gene>
<sequence>MKINPSFLQLKTILIGIQFFQVHCGFSQEQKNSELYKTIMSKDSLLFNVGFNTCDISQFENLFSDDFEFYHDQDSISDKELFLVNLKKGICLPGKNYKVRRDLKTNSTEIYPLTKNGALYGALQIGIHQFSEISPGQKDKPGSIAKFTHVWLLKNGVWKLARSFSYDHKLEDNEKQHLKEIK</sequence>
<reference evidence="3" key="1">
    <citation type="submission" date="2016-11" db="EMBL/GenBank/DDBJ databases">
        <authorList>
            <person name="Varghese N."/>
            <person name="Submissions S."/>
        </authorList>
    </citation>
    <scope>NUCLEOTIDE SEQUENCE [LARGE SCALE GENOMIC DNA]</scope>
    <source>
        <strain evidence="3">DSM 1811</strain>
    </source>
</reference>
<dbReference type="AlphaFoldDB" id="A0A1M6YWV3"/>
<evidence type="ECO:0000313" key="3">
    <source>
        <dbReference type="Proteomes" id="UP000184121"/>
    </source>
</evidence>
<evidence type="ECO:0000259" key="1">
    <source>
        <dbReference type="Pfam" id="PF14534"/>
    </source>
</evidence>
<dbReference type="Pfam" id="PF14534">
    <property type="entry name" value="DUF4440"/>
    <property type="match status" value="1"/>
</dbReference>
<dbReference type="RefSeq" id="WP_072969658.1">
    <property type="nucleotide sequence ID" value="NZ_FRBY01000001.1"/>
</dbReference>
<dbReference type="STRING" id="29534.SAMN05444366_0020"/>
<proteinExistence type="predicted"/>
<feature type="domain" description="DUF4440" evidence="1">
    <location>
        <begin position="50"/>
        <end position="160"/>
    </location>
</feature>
<evidence type="ECO:0000313" key="2">
    <source>
        <dbReference type="EMBL" id="SHL22575.1"/>
    </source>
</evidence>
<protein>
    <recommendedName>
        <fullName evidence="1">DUF4440 domain-containing protein</fullName>
    </recommendedName>
</protein>
<keyword evidence="3" id="KW-1185">Reference proteome</keyword>
<dbReference type="SUPFAM" id="SSF54427">
    <property type="entry name" value="NTF2-like"/>
    <property type="match status" value="1"/>
</dbReference>
<dbReference type="Proteomes" id="UP000184121">
    <property type="component" value="Unassembled WGS sequence"/>
</dbReference>
<dbReference type="EMBL" id="FRBY01000001">
    <property type="protein sequence ID" value="SHL22575.1"/>
    <property type="molecule type" value="Genomic_DNA"/>
</dbReference>
<dbReference type="InterPro" id="IPR027843">
    <property type="entry name" value="DUF4440"/>
</dbReference>
<dbReference type="InterPro" id="IPR032710">
    <property type="entry name" value="NTF2-like_dom_sf"/>
</dbReference>
<dbReference type="OrthoDB" id="1357763at2"/>
<accession>A0A1M6YWV3</accession>